<dbReference type="Pfam" id="PF13560">
    <property type="entry name" value="HTH_31"/>
    <property type="match status" value="1"/>
</dbReference>
<dbReference type="InterPro" id="IPR010982">
    <property type="entry name" value="Lambda_DNA-bd_dom_sf"/>
</dbReference>
<evidence type="ECO:0000313" key="2">
    <source>
        <dbReference type="EMBL" id="EWY37930.1"/>
    </source>
</evidence>
<reference evidence="2 3" key="1">
    <citation type="submission" date="2013-08" db="EMBL/GenBank/DDBJ databases">
        <title>The genome sequence of Skermanella stibiiresistens.</title>
        <authorList>
            <person name="Zhu W."/>
            <person name="Wang G."/>
        </authorList>
    </citation>
    <scope>NUCLEOTIDE SEQUENCE [LARGE SCALE GENOMIC DNA]</scope>
    <source>
        <strain evidence="2 3">SB22</strain>
    </source>
</reference>
<dbReference type="RefSeq" id="WP_051512977.1">
    <property type="nucleotide sequence ID" value="NZ_AVFL01000022.1"/>
</dbReference>
<feature type="domain" description="HTH cro/C1-type" evidence="1">
    <location>
        <begin position="84"/>
        <end position="131"/>
    </location>
</feature>
<dbReference type="SMART" id="SM00530">
    <property type="entry name" value="HTH_XRE"/>
    <property type="match status" value="1"/>
</dbReference>
<organism evidence="2 3">
    <name type="scientific">Skermanella stibiiresistens SB22</name>
    <dbReference type="NCBI Taxonomy" id="1385369"/>
    <lineage>
        <taxon>Bacteria</taxon>
        <taxon>Pseudomonadati</taxon>
        <taxon>Pseudomonadota</taxon>
        <taxon>Alphaproteobacteria</taxon>
        <taxon>Rhodospirillales</taxon>
        <taxon>Azospirillaceae</taxon>
        <taxon>Skermanella</taxon>
    </lineage>
</organism>
<dbReference type="GO" id="GO:0003677">
    <property type="term" value="F:DNA binding"/>
    <property type="evidence" value="ECO:0007669"/>
    <property type="project" value="InterPro"/>
</dbReference>
<dbReference type="Gene3D" id="1.10.260.40">
    <property type="entry name" value="lambda repressor-like DNA-binding domains"/>
    <property type="match status" value="1"/>
</dbReference>
<evidence type="ECO:0000313" key="3">
    <source>
        <dbReference type="Proteomes" id="UP000019486"/>
    </source>
</evidence>
<dbReference type="EMBL" id="AVFL01000022">
    <property type="protein sequence ID" value="EWY37930.1"/>
    <property type="molecule type" value="Genomic_DNA"/>
</dbReference>
<dbReference type="InterPro" id="IPR001387">
    <property type="entry name" value="Cro/C1-type_HTH"/>
</dbReference>
<comment type="caution">
    <text evidence="2">The sequence shown here is derived from an EMBL/GenBank/DDBJ whole genome shotgun (WGS) entry which is preliminary data.</text>
</comment>
<dbReference type="OrthoDB" id="407979at2"/>
<protein>
    <recommendedName>
        <fullName evidence="1">HTH cro/C1-type domain-containing protein</fullName>
    </recommendedName>
</protein>
<dbReference type="PATRIC" id="fig|1385369.3.peg.5078"/>
<keyword evidence="3" id="KW-1185">Reference proteome</keyword>
<sequence>MNTLPIRPIARPITRPIAETADSVTLSRHDFEALAELVNDARDLADADAVKVLLEAGETDTFPFSVAERLPDGEHPTTVMRGYRGLTLRGLAEAAGISPSYLSEIEAGKKPGSFDAMARIAASLRVPLDLLVRS</sequence>
<proteinExistence type="predicted"/>
<dbReference type="STRING" id="1385369.N825_16130"/>
<dbReference type="SUPFAM" id="SSF47413">
    <property type="entry name" value="lambda repressor-like DNA-binding domains"/>
    <property type="match status" value="1"/>
</dbReference>
<gene>
    <name evidence="2" type="ORF">N825_16130</name>
</gene>
<dbReference type="PROSITE" id="PS50943">
    <property type="entry name" value="HTH_CROC1"/>
    <property type="match status" value="1"/>
</dbReference>
<accession>W9GVJ8</accession>
<name>W9GVJ8_9PROT</name>
<dbReference type="CDD" id="cd00093">
    <property type="entry name" value="HTH_XRE"/>
    <property type="match status" value="1"/>
</dbReference>
<evidence type="ECO:0000259" key="1">
    <source>
        <dbReference type="PROSITE" id="PS50943"/>
    </source>
</evidence>
<dbReference type="Proteomes" id="UP000019486">
    <property type="component" value="Unassembled WGS sequence"/>
</dbReference>
<dbReference type="AlphaFoldDB" id="W9GVJ8"/>